<reference evidence="1 2" key="1">
    <citation type="submission" date="2021-01" db="EMBL/GenBank/DDBJ databases">
        <title>Roseomonas sp. nov, a bacterium isolated from an oil production mixture in Yumen Oilfield.</title>
        <authorList>
            <person name="Wu D."/>
        </authorList>
    </citation>
    <scope>NUCLEOTIDE SEQUENCE [LARGE SCALE GENOMIC DNA]</scope>
    <source>
        <strain evidence="1 2">ROY-5-3</strain>
    </source>
</reference>
<organism evidence="1 2">
    <name type="scientific">Falsiroseomonas oleicola</name>
    <dbReference type="NCBI Taxonomy" id="2801474"/>
    <lineage>
        <taxon>Bacteria</taxon>
        <taxon>Pseudomonadati</taxon>
        <taxon>Pseudomonadota</taxon>
        <taxon>Alphaproteobacteria</taxon>
        <taxon>Acetobacterales</taxon>
        <taxon>Roseomonadaceae</taxon>
        <taxon>Falsiroseomonas</taxon>
    </lineage>
</organism>
<name>A0ABS6H851_9PROT</name>
<dbReference type="EMBL" id="JAERQM010000002">
    <property type="protein sequence ID" value="MBU8543987.1"/>
    <property type="molecule type" value="Genomic_DNA"/>
</dbReference>
<dbReference type="Proteomes" id="UP000689967">
    <property type="component" value="Unassembled WGS sequence"/>
</dbReference>
<evidence type="ECO:0008006" key="3">
    <source>
        <dbReference type="Google" id="ProtNLM"/>
    </source>
</evidence>
<dbReference type="RefSeq" id="WP_216874758.1">
    <property type="nucleotide sequence ID" value="NZ_JAERQM010000002.1"/>
</dbReference>
<accession>A0ABS6H851</accession>
<evidence type="ECO:0000313" key="2">
    <source>
        <dbReference type="Proteomes" id="UP000689967"/>
    </source>
</evidence>
<evidence type="ECO:0000313" key="1">
    <source>
        <dbReference type="EMBL" id="MBU8543987.1"/>
    </source>
</evidence>
<keyword evidence="2" id="KW-1185">Reference proteome</keyword>
<sequence length="72" mass="7640">MTAFTLAHLTAMKTQYARGVLRVTTPDGTTVQYESLDALGRAISMVEAELVSAGLLTPPGGPGVRYATWDRG</sequence>
<dbReference type="NCBIfam" id="NF047331">
    <property type="entry name" value="phage_HTJ"/>
    <property type="match status" value="1"/>
</dbReference>
<proteinExistence type="predicted"/>
<comment type="caution">
    <text evidence="1">The sequence shown here is derived from an EMBL/GenBank/DDBJ whole genome shotgun (WGS) entry which is preliminary data.</text>
</comment>
<protein>
    <recommendedName>
        <fullName evidence="3">Phage tail protein</fullName>
    </recommendedName>
</protein>
<gene>
    <name evidence="1" type="ORF">JJQ90_09745</name>
</gene>